<dbReference type="Proteomes" id="UP001163321">
    <property type="component" value="Chromosome 13"/>
</dbReference>
<name>A0ACC0WI68_9STRA</name>
<accession>A0ACC0WI68</accession>
<dbReference type="EMBL" id="CM047592">
    <property type="protein sequence ID" value="KAI9917981.1"/>
    <property type="molecule type" value="Genomic_DNA"/>
</dbReference>
<organism evidence="1 2">
    <name type="scientific">Peronosclerospora sorghi</name>
    <dbReference type="NCBI Taxonomy" id="230839"/>
    <lineage>
        <taxon>Eukaryota</taxon>
        <taxon>Sar</taxon>
        <taxon>Stramenopiles</taxon>
        <taxon>Oomycota</taxon>
        <taxon>Peronosporomycetes</taxon>
        <taxon>Peronosporales</taxon>
        <taxon>Peronosporaceae</taxon>
        <taxon>Peronosclerospora</taxon>
    </lineage>
</organism>
<evidence type="ECO:0000313" key="2">
    <source>
        <dbReference type="Proteomes" id="UP001163321"/>
    </source>
</evidence>
<sequence>MTKSANEVTSMFVVVGSKEPLYKMEMRARREESAHVDEFVLHAALDLVDELMWTTPAMFLKVVDRFNDQLVSAFVTASGIKFLLLHETRNDDTVKAFFHEVHDLYVKVRSIGCTLCSHWQTNYSLSQLLMNPFYEYDTPIHSDIFDARVKTLARRYL</sequence>
<keyword evidence="2" id="KW-1185">Reference proteome</keyword>
<reference evidence="1 2" key="1">
    <citation type="journal article" date="2022" name="bioRxiv">
        <title>The genome of the oomycete Peronosclerospora sorghi, a cosmopolitan pathogen of maize and sorghum, is inflated with dispersed pseudogenes.</title>
        <authorList>
            <person name="Fletcher K."/>
            <person name="Martin F."/>
            <person name="Isakeit T."/>
            <person name="Cavanaugh K."/>
            <person name="Magill C."/>
            <person name="Michelmore R."/>
        </authorList>
    </citation>
    <scope>NUCLEOTIDE SEQUENCE [LARGE SCALE GENOMIC DNA]</scope>
    <source>
        <strain evidence="1">P6</strain>
    </source>
</reference>
<evidence type="ECO:0000313" key="1">
    <source>
        <dbReference type="EMBL" id="KAI9917981.1"/>
    </source>
</evidence>
<protein>
    <submittedName>
        <fullName evidence="1">Uncharacterized protein</fullName>
    </submittedName>
</protein>
<proteinExistence type="predicted"/>
<gene>
    <name evidence="1" type="ORF">PsorP6_012878</name>
</gene>
<comment type="caution">
    <text evidence="1">The sequence shown here is derived from an EMBL/GenBank/DDBJ whole genome shotgun (WGS) entry which is preliminary data.</text>
</comment>